<evidence type="ECO:0000259" key="14">
    <source>
        <dbReference type="PROSITE" id="PS50104"/>
    </source>
</evidence>
<dbReference type="GO" id="GO:0006954">
    <property type="term" value="P:inflammatory response"/>
    <property type="evidence" value="ECO:0007669"/>
    <property type="project" value="UniProtKB-KW"/>
</dbReference>
<dbReference type="AlphaFoldDB" id="A0A8J7T6H0"/>
<protein>
    <submittedName>
        <fullName evidence="15">TLR21 protein</fullName>
    </submittedName>
</protein>
<evidence type="ECO:0000256" key="9">
    <source>
        <dbReference type="ARBA" id="ARBA00022989"/>
    </source>
</evidence>
<evidence type="ECO:0000256" key="8">
    <source>
        <dbReference type="ARBA" id="ARBA00022859"/>
    </source>
</evidence>
<keyword evidence="16" id="KW-1185">Reference proteome</keyword>
<sequence length="264" mass="30361">MTVDGGLVVNCSAQNYPNTSCLIPPTTATLDLSHNNIEKIEEQDFTGVKGLKKLYLQFNQISFIDHRAFEDNPELEYLDISNNYLLEGSVLPFKNLVALNYLDISNNIGDKIQLGPQDSTWVMNNLLKQLESDDPPYRICIHERDFTPGKAIIANIIDCISKSYKTVFVLSKNFVQSEWCHYEFFLAQHRVFEERRDSLILLLLEPIPANSIPDRFCKLRKMMNKSTYLEWPPDEARQSMFWKRLKAVLNLEVKAPSLQGNPGK</sequence>
<dbReference type="GO" id="GO:0042497">
    <property type="term" value="F:triacyl lipopeptide binding"/>
    <property type="evidence" value="ECO:0007669"/>
    <property type="project" value="TreeGrafter"/>
</dbReference>
<dbReference type="SMART" id="SM00255">
    <property type="entry name" value="TIR"/>
    <property type="match status" value="1"/>
</dbReference>
<dbReference type="GO" id="GO:0038023">
    <property type="term" value="F:signaling receptor activity"/>
    <property type="evidence" value="ECO:0007669"/>
    <property type="project" value="TreeGrafter"/>
</dbReference>
<dbReference type="GO" id="GO:0043235">
    <property type="term" value="C:receptor complex"/>
    <property type="evidence" value="ECO:0007669"/>
    <property type="project" value="TreeGrafter"/>
</dbReference>
<gene>
    <name evidence="15" type="primary">Tlr21</name>
    <name evidence="15" type="ORF">GTO95_0005081</name>
</gene>
<dbReference type="InterPro" id="IPR032675">
    <property type="entry name" value="LRR_dom_sf"/>
</dbReference>
<keyword evidence="10" id="KW-0472">Membrane</keyword>
<evidence type="ECO:0000256" key="3">
    <source>
        <dbReference type="ARBA" id="ARBA00022588"/>
    </source>
</evidence>
<dbReference type="Proteomes" id="UP000736164">
    <property type="component" value="Unassembled WGS sequence"/>
</dbReference>
<feature type="non-terminal residue" evidence="15">
    <location>
        <position position="264"/>
    </location>
</feature>
<keyword evidence="13" id="KW-0395">Inflammatory response</keyword>
<keyword evidence="11" id="KW-0675">Receptor</keyword>
<dbReference type="PRINTS" id="PR01537">
    <property type="entry name" value="INTRLKN1R1F"/>
</dbReference>
<organism evidence="15 16">
    <name type="scientific">Atractosteus spatula</name>
    <name type="common">Alligator gar</name>
    <name type="synonym">Lepisosteus spatula</name>
    <dbReference type="NCBI Taxonomy" id="7917"/>
    <lineage>
        <taxon>Eukaryota</taxon>
        <taxon>Metazoa</taxon>
        <taxon>Chordata</taxon>
        <taxon>Craniata</taxon>
        <taxon>Vertebrata</taxon>
        <taxon>Euteleostomi</taxon>
        <taxon>Actinopterygii</taxon>
        <taxon>Neopterygii</taxon>
        <taxon>Holostei</taxon>
        <taxon>Semionotiformes</taxon>
        <taxon>Lepisosteidae</taxon>
        <taxon>Atractosteus</taxon>
    </lineage>
</organism>
<dbReference type="SUPFAM" id="SSF52200">
    <property type="entry name" value="Toll/Interleukin receptor TIR domain"/>
    <property type="match status" value="1"/>
</dbReference>
<dbReference type="GO" id="GO:0005886">
    <property type="term" value="C:plasma membrane"/>
    <property type="evidence" value="ECO:0007669"/>
    <property type="project" value="TreeGrafter"/>
</dbReference>
<evidence type="ECO:0000256" key="10">
    <source>
        <dbReference type="ARBA" id="ARBA00023136"/>
    </source>
</evidence>
<evidence type="ECO:0000256" key="12">
    <source>
        <dbReference type="ARBA" id="ARBA00023180"/>
    </source>
</evidence>
<name>A0A8J7T6H0_ATRSP</name>
<keyword evidence="8" id="KW-0391">Immunity</keyword>
<keyword evidence="12" id="KW-0325">Glycoprotein</keyword>
<dbReference type="InterPro" id="IPR000157">
    <property type="entry name" value="TIR_dom"/>
</dbReference>
<evidence type="ECO:0000256" key="2">
    <source>
        <dbReference type="ARBA" id="ARBA00009634"/>
    </source>
</evidence>
<dbReference type="Pfam" id="PF01582">
    <property type="entry name" value="TIR"/>
    <property type="match status" value="1"/>
</dbReference>
<dbReference type="PANTHER" id="PTHR24365">
    <property type="entry name" value="TOLL-LIKE RECEPTOR"/>
    <property type="match status" value="1"/>
</dbReference>
<comment type="caution">
    <text evidence="15">The sequence shown here is derived from an EMBL/GenBank/DDBJ whole genome shotgun (WGS) entry which is preliminary data.</text>
</comment>
<dbReference type="GO" id="GO:0045087">
    <property type="term" value="P:innate immune response"/>
    <property type="evidence" value="ECO:0007669"/>
    <property type="project" value="UniProtKB-KW"/>
</dbReference>
<evidence type="ECO:0000313" key="16">
    <source>
        <dbReference type="Proteomes" id="UP000736164"/>
    </source>
</evidence>
<dbReference type="InterPro" id="IPR035897">
    <property type="entry name" value="Toll_tir_struct_dom_sf"/>
</dbReference>
<comment type="similarity">
    <text evidence="2">Belongs to the Toll-like receptor family.</text>
</comment>
<feature type="non-terminal residue" evidence="15">
    <location>
        <position position="1"/>
    </location>
</feature>
<dbReference type="GO" id="GO:0002224">
    <property type="term" value="P:toll-like receptor signaling pathway"/>
    <property type="evidence" value="ECO:0007669"/>
    <property type="project" value="TreeGrafter"/>
</dbReference>
<keyword evidence="9" id="KW-1133">Transmembrane helix</keyword>
<keyword evidence="7" id="KW-0677">Repeat</keyword>
<proteinExistence type="inferred from homology"/>
<evidence type="ECO:0000256" key="1">
    <source>
        <dbReference type="ARBA" id="ARBA00004479"/>
    </source>
</evidence>
<dbReference type="FunFam" id="3.40.50.10140:FF:000001">
    <property type="entry name" value="Toll-like receptor 2"/>
    <property type="match status" value="1"/>
</dbReference>
<evidence type="ECO:0000256" key="7">
    <source>
        <dbReference type="ARBA" id="ARBA00022737"/>
    </source>
</evidence>
<dbReference type="PANTHER" id="PTHR24365:SF17">
    <property type="entry name" value="TOLL-LIKE RECEPTOR 2"/>
    <property type="match status" value="1"/>
</dbReference>
<dbReference type="EMBL" id="JAAWVO010004357">
    <property type="protein sequence ID" value="MBN3312109.1"/>
    <property type="molecule type" value="Genomic_DNA"/>
</dbReference>
<dbReference type="PROSITE" id="PS51450">
    <property type="entry name" value="LRR"/>
    <property type="match status" value="1"/>
</dbReference>
<dbReference type="SUPFAM" id="SSF52058">
    <property type="entry name" value="L domain-like"/>
    <property type="match status" value="1"/>
</dbReference>
<evidence type="ECO:0000256" key="6">
    <source>
        <dbReference type="ARBA" id="ARBA00022729"/>
    </source>
</evidence>
<dbReference type="Gene3D" id="3.40.50.10140">
    <property type="entry name" value="Toll/interleukin-1 receptor homology (TIR) domain"/>
    <property type="match status" value="1"/>
</dbReference>
<feature type="domain" description="TIR" evidence="14">
    <location>
        <begin position="100"/>
        <end position="249"/>
    </location>
</feature>
<evidence type="ECO:0000256" key="13">
    <source>
        <dbReference type="ARBA" id="ARBA00023198"/>
    </source>
</evidence>
<evidence type="ECO:0000256" key="4">
    <source>
        <dbReference type="ARBA" id="ARBA00022614"/>
    </source>
</evidence>
<dbReference type="Pfam" id="PF13855">
    <property type="entry name" value="LRR_8"/>
    <property type="match status" value="1"/>
</dbReference>
<dbReference type="InterPro" id="IPR001611">
    <property type="entry name" value="Leu-rich_rpt"/>
</dbReference>
<keyword evidence="6" id="KW-0732">Signal</keyword>
<comment type="subcellular location">
    <subcellularLocation>
        <location evidence="1">Membrane</location>
        <topology evidence="1">Single-pass type I membrane protein</topology>
    </subcellularLocation>
</comment>
<keyword evidence="4" id="KW-0433">Leucine-rich repeat</keyword>
<evidence type="ECO:0000256" key="5">
    <source>
        <dbReference type="ARBA" id="ARBA00022692"/>
    </source>
</evidence>
<evidence type="ECO:0000313" key="15">
    <source>
        <dbReference type="EMBL" id="MBN3312109.1"/>
    </source>
</evidence>
<reference evidence="15" key="1">
    <citation type="journal article" date="2021" name="Cell">
        <title>Tracing the genetic footprints of vertebrate landing in non-teleost ray-finned fishes.</title>
        <authorList>
            <person name="Bi X."/>
            <person name="Wang K."/>
            <person name="Yang L."/>
            <person name="Pan H."/>
            <person name="Jiang H."/>
            <person name="Wei Q."/>
            <person name="Fang M."/>
            <person name="Yu H."/>
            <person name="Zhu C."/>
            <person name="Cai Y."/>
            <person name="He Y."/>
            <person name="Gan X."/>
            <person name="Zeng H."/>
            <person name="Yu D."/>
            <person name="Zhu Y."/>
            <person name="Jiang H."/>
            <person name="Qiu Q."/>
            <person name="Yang H."/>
            <person name="Zhang Y.E."/>
            <person name="Wang W."/>
            <person name="Zhu M."/>
            <person name="He S."/>
            <person name="Zhang G."/>
        </authorList>
    </citation>
    <scope>NUCLEOTIDE SEQUENCE</scope>
    <source>
        <strain evidence="15">Allg_001</strain>
    </source>
</reference>
<dbReference type="Gene3D" id="3.80.10.10">
    <property type="entry name" value="Ribonuclease Inhibitor"/>
    <property type="match status" value="1"/>
</dbReference>
<accession>A0A8J7T6H0</accession>
<keyword evidence="3" id="KW-0399">Innate immunity</keyword>
<dbReference type="PROSITE" id="PS50104">
    <property type="entry name" value="TIR"/>
    <property type="match status" value="1"/>
</dbReference>
<evidence type="ECO:0000256" key="11">
    <source>
        <dbReference type="ARBA" id="ARBA00023170"/>
    </source>
</evidence>
<keyword evidence="5" id="KW-0812">Transmembrane</keyword>